<reference evidence="5" key="2">
    <citation type="submission" date="2020-09" db="EMBL/GenBank/DDBJ databases">
        <authorList>
            <person name="Sun Q."/>
            <person name="Zhou Y."/>
        </authorList>
    </citation>
    <scope>NUCLEOTIDE SEQUENCE</scope>
    <source>
        <strain evidence="5">CGMCC 4.7299</strain>
    </source>
</reference>
<feature type="modified residue" description="4-aspartylphosphate" evidence="2">
    <location>
        <position position="85"/>
    </location>
</feature>
<evidence type="ECO:0000313" key="6">
    <source>
        <dbReference type="Proteomes" id="UP000656042"/>
    </source>
</evidence>
<proteinExistence type="predicted"/>
<dbReference type="Proteomes" id="UP000656042">
    <property type="component" value="Unassembled WGS sequence"/>
</dbReference>
<dbReference type="Pfam" id="PF00072">
    <property type="entry name" value="Response_reg"/>
    <property type="match status" value="1"/>
</dbReference>
<evidence type="ECO:0000259" key="4">
    <source>
        <dbReference type="PROSITE" id="PS50110"/>
    </source>
</evidence>
<feature type="domain" description="Response regulatory" evidence="4">
    <location>
        <begin position="36"/>
        <end position="151"/>
    </location>
</feature>
<organism evidence="5 6">
    <name type="scientific">Mangrovihabitans endophyticus</name>
    <dbReference type="NCBI Taxonomy" id="1751298"/>
    <lineage>
        <taxon>Bacteria</taxon>
        <taxon>Bacillati</taxon>
        <taxon>Actinomycetota</taxon>
        <taxon>Actinomycetes</taxon>
        <taxon>Micromonosporales</taxon>
        <taxon>Micromonosporaceae</taxon>
        <taxon>Mangrovihabitans</taxon>
    </lineage>
</organism>
<name>A0A8J3BXV0_9ACTN</name>
<evidence type="ECO:0000256" key="2">
    <source>
        <dbReference type="PROSITE-ProRule" id="PRU00169"/>
    </source>
</evidence>
<dbReference type="PANTHER" id="PTHR44591:SF19">
    <property type="entry name" value="TWO-COMPONENT RESPONSE REGULATOR-RELATED"/>
    <property type="match status" value="1"/>
</dbReference>
<dbReference type="GO" id="GO:0000160">
    <property type="term" value="P:phosphorelay signal transduction system"/>
    <property type="evidence" value="ECO:0007669"/>
    <property type="project" value="InterPro"/>
</dbReference>
<accession>A0A8J3BXV0</accession>
<keyword evidence="1 2" id="KW-0597">Phosphoprotein</keyword>
<dbReference type="SUPFAM" id="SSF52172">
    <property type="entry name" value="CheY-like"/>
    <property type="match status" value="1"/>
</dbReference>
<dbReference type="AlphaFoldDB" id="A0A8J3BXV0"/>
<dbReference type="EMBL" id="BMMX01000003">
    <property type="protein sequence ID" value="GGK81238.1"/>
    <property type="molecule type" value="Genomic_DNA"/>
</dbReference>
<gene>
    <name evidence="5" type="ORF">GCM10012284_13980</name>
</gene>
<evidence type="ECO:0000313" key="5">
    <source>
        <dbReference type="EMBL" id="GGK81238.1"/>
    </source>
</evidence>
<dbReference type="CDD" id="cd17569">
    <property type="entry name" value="REC_HupR-like"/>
    <property type="match status" value="1"/>
</dbReference>
<evidence type="ECO:0000256" key="1">
    <source>
        <dbReference type="ARBA" id="ARBA00022553"/>
    </source>
</evidence>
<feature type="region of interest" description="Disordered" evidence="3">
    <location>
        <begin position="1"/>
        <end position="29"/>
    </location>
</feature>
<dbReference type="SMART" id="SM00448">
    <property type="entry name" value="REC"/>
    <property type="match status" value="1"/>
</dbReference>
<comment type="caution">
    <text evidence="5">The sequence shown here is derived from an EMBL/GenBank/DDBJ whole genome shotgun (WGS) entry which is preliminary data.</text>
</comment>
<dbReference type="Pfam" id="PF13487">
    <property type="entry name" value="HD_5"/>
    <property type="match status" value="1"/>
</dbReference>
<protein>
    <recommendedName>
        <fullName evidence="4">Response regulatory domain-containing protein</fullName>
    </recommendedName>
</protein>
<dbReference type="InterPro" id="IPR011006">
    <property type="entry name" value="CheY-like_superfamily"/>
</dbReference>
<feature type="compositionally biased region" description="Basic and acidic residues" evidence="3">
    <location>
        <begin position="1"/>
        <end position="19"/>
    </location>
</feature>
<dbReference type="Gene3D" id="1.10.3210.10">
    <property type="entry name" value="Hypothetical protein af1432"/>
    <property type="match status" value="1"/>
</dbReference>
<keyword evidence="6" id="KW-1185">Reference proteome</keyword>
<dbReference type="PROSITE" id="PS50110">
    <property type="entry name" value="RESPONSE_REGULATORY"/>
    <property type="match status" value="1"/>
</dbReference>
<evidence type="ECO:0000256" key="3">
    <source>
        <dbReference type="SAM" id="MobiDB-lite"/>
    </source>
</evidence>
<reference evidence="5" key="1">
    <citation type="journal article" date="2014" name="Int. J. Syst. Evol. Microbiol.">
        <title>Complete genome sequence of Corynebacterium casei LMG S-19264T (=DSM 44701T), isolated from a smear-ripened cheese.</title>
        <authorList>
            <consortium name="US DOE Joint Genome Institute (JGI-PGF)"/>
            <person name="Walter F."/>
            <person name="Albersmeier A."/>
            <person name="Kalinowski J."/>
            <person name="Ruckert C."/>
        </authorList>
    </citation>
    <scope>NUCLEOTIDE SEQUENCE</scope>
    <source>
        <strain evidence="5">CGMCC 4.7299</strain>
    </source>
</reference>
<dbReference type="Gene3D" id="3.40.50.2300">
    <property type="match status" value="1"/>
</dbReference>
<dbReference type="InterPro" id="IPR050595">
    <property type="entry name" value="Bact_response_regulator"/>
</dbReference>
<dbReference type="InterPro" id="IPR001789">
    <property type="entry name" value="Sig_transdc_resp-reg_receiver"/>
</dbReference>
<dbReference type="PANTHER" id="PTHR44591">
    <property type="entry name" value="STRESS RESPONSE REGULATOR PROTEIN 1"/>
    <property type="match status" value="1"/>
</dbReference>
<sequence length="442" mass="47529">MNARLDRRDGARGTGREETTGGDDGGDMSAAGDHATVLLVDDEESVLLTLTLQLRKDFRVVTAVDGPSALSALSTHAPVAAVVCDRWMPGTDGIELLRRIRDDHPWTTRILHTGRADLETARAAINTGQIFRFVDKPVSTDELRRTVRDAVEQHRVQMAERDLLDKTLGGSITALFGCLEMASPAAFARAARIRTLVGALCRQLNLTERWQIEVAAMASQLGAVMLPPDVVDKLDHGVPLADDEQRMVDAVPGAAVRLLRDVPLLDEVVQIIRALEPGFRASAGTDDPPVVRRGAAVLRLALRYETLHARAYEPDSIIASLRSEGHHPEIVAAACRVGGLAPDRHVVRALNVGELSIGMEIVEDVRAPNGLVLVGRGMAITELLIERLMNFRDKGMLAEPVLAAVPGTPDPAAGDGIGEALAPGWTHWLPTGTEPTVPAGRH</sequence>